<evidence type="ECO:0000313" key="2">
    <source>
        <dbReference type="EMBL" id="PXY35333.1"/>
    </source>
</evidence>
<keyword evidence="3" id="KW-1185">Reference proteome</keyword>
<dbReference type="OrthoDB" id="4542282at2"/>
<evidence type="ECO:0000259" key="1">
    <source>
        <dbReference type="Pfam" id="PF01796"/>
    </source>
</evidence>
<organism evidence="2 3">
    <name type="scientific">Prauserella flavalba</name>
    <dbReference type="NCBI Taxonomy" id="1477506"/>
    <lineage>
        <taxon>Bacteria</taxon>
        <taxon>Bacillati</taxon>
        <taxon>Actinomycetota</taxon>
        <taxon>Actinomycetes</taxon>
        <taxon>Pseudonocardiales</taxon>
        <taxon>Pseudonocardiaceae</taxon>
        <taxon>Prauserella</taxon>
    </lineage>
</organism>
<dbReference type="AlphaFoldDB" id="A0A318LLJ2"/>
<comment type="caution">
    <text evidence="2">The sequence shown here is derived from an EMBL/GenBank/DDBJ whole genome shotgun (WGS) entry which is preliminary data.</text>
</comment>
<dbReference type="Proteomes" id="UP000247892">
    <property type="component" value="Unassembled WGS sequence"/>
</dbReference>
<dbReference type="SUPFAM" id="SSF50249">
    <property type="entry name" value="Nucleic acid-binding proteins"/>
    <property type="match status" value="1"/>
</dbReference>
<name>A0A318LLJ2_9PSEU</name>
<feature type="domain" description="ChsH2 C-terminal OB-fold" evidence="1">
    <location>
        <begin position="50"/>
        <end position="112"/>
    </location>
</feature>
<sequence>MSLPVPRTTDPDSAEFWAGAARGELLVAIGQDGTPVHPPRVTGVNTPVRWVRAEGTARLHTWTVARHTVDPAFPAPYTVVLVELDDHPGVRFAGHLPGTPELYAGMPMRVRFTDRDGTVVPQWIPA</sequence>
<dbReference type="Pfam" id="PF01796">
    <property type="entry name" value="OB_ChsH2_C"/>
    <property type="match status" value="1"/>
</dbReference>
<evidence type="ECO:0000313" key="3">
    <source>
        <dbReference type="Proteomes" id="UP000247892"/>
    </source>
</evidence>
<gene>
    <name evidence="2" type="ORF">BA062_07220</name>
</gene>
<dbReference type="InterPro" id="IPR012340">
    <property type="entry name" value="NA-bd_OB-fold"/>
</dbReference>
<protein>
    <recommendedName>
        <fullName evidence="1">ChsH2 C-terminal OB-fold domain-containing protein</fullName>
    </recommendedName>
</protein>
<proteinExistence type="predicted"/>
<accession>A0A318LLJ2</accession>
<dbReference type="RefSeq" id="WP_110335326.1">
    <property type="nucleotide sequence ID" value="NZ_MASU01000005.1"/>
</dbReference>
<dbReference type="InterPro" id="IPR002878">
    <property type="entry name" value="ChsH2_C"/>
</dbReference>
<dbReference type="EMBL" id="MASU01000005">
    <property type="protein sequence ID" value="PXY35333.1"/>
    <property type="molecule type" value="Genomic_DNA"/>
</dbReference>
<reference evidence="2 3" key="1">
    <citation type="submission" date="2016-07" db="EMBL/GenBank/DDBJ databases">
        <title>Draft genome sequence of Prauserella sp. YIM 121212, isolated from alkaline soil.</title>
        <authorList>
            <person name="Ruckert C."/>
            <person name="Albersmeier A."/>
            <person name="Jiang C.-L."/>
            <person name="Jiang Y."/>
            <person name="Kalinowski J."/>
            <person name="Schneider O."/>
            <person name="Winkler A."/>
            <person name="Zotchev S.B."/>
        </authorList>
    </citation>
    <scope>NUCLEOTIDE SEQUENCE [LARGE SCALE GENOMIC DNA]</scope>
    <source>
        <strain evidence="2 3">YIM 121212</strain>
    </source>
</reference>